<dbReference type="SMART" id="SM00429">
    <property type="entry name" value="IPT"/>
    <property type="match status" value="1"/>
</dbReference>
<dbReference type="AlphaFoldDB" id="A0A2D1U6Y4"/>
<reference evidence="5 6" key="1">
    <citation type="submission" date="2017-10" db="EMBL/GenBank/DDBJ databases">
        <title>Whole genome of Pedobacter ginsengisoli T01R-27 isolated from tomato rhizosphere.</title>
        <authorList>
            <person name="Weon H.-Y."/>
            <person name="Lee S.A."/>
            <person name="Sang M.K."/>
            <person name="Song J."/>
        </authorList>
    </citation>
    <scope>NUCLEOTIDE SEQUENCE [LARGE SCALE GENOMIC DNA]</scope>
    <source>
        <strain evidence="5 6">T01R-27</strain>
    </source>
</reference>
<feature type="signal peptide" evidence="3">
    <location>
        <begin position="1"/>
        <end position="19"/>
    </location>
</feature>
<keyword evidence="6" id="KW-1185">Reference proteome</keyword>
<evidence type="ECO:0000256" key="3">
    <source>
        <dbReference type="SAM" id="SignalP"/>
    </source>
</evidence>
<feature type="repeat" description="NHL" evidence="2">
    <location>
        <begin position="405"/>
        <end position="429"/>
    </location>
</feature>
<evidence type="ECO:0000313" key="5">
    <source>
        <dbReference type="EMBL" id="ATP57371.1"/>
    </source>
</evidence>
<dbReference type="InterPro" id="IPR013783">
    <property type="entry name" value="Ig-like_fold"/>
</dbReference>
<dbReference type="PROSITE" id="PS51125">
    <property type="entry name" value="NHL"/>
    <property type="match status" value="2"/>
</dbReference>
<organism evidence="5 6">
    <name type="scientific">Pedobacter ginsengisoli</name>
    <dbReference type="NCBI Taxonomy" id="363852"/>
    <lineage>
        <taxon>Bacteria</taxon>
        <taxon>Pseudomonadati</taxon>
        <taxon>Bacteroidota</taxon>
        <taxon>Sphingobacteriia</taxon>
        <taxon>Sphingobacteriales</taxon>
        <taxon>Sphingobacteriaceae</taxon>
        <taxon>Pedobacter</taxon>
    </lineage>
</organism>
<keyword evidence="1" id="KW-0677">Repeat</keyword>
<protein>
    <recommendedName>
        <fullName evidence="4">IPT/TIG domain-containing protein</fullName>
    </recommendedName>
</protein>
<dbReference type="PROSITE" id="PS51257">
    <property type="entry name" value="PROKAR_LIPOPROTEIN"/>
    <property type="match status" value="1"/>
</dbReference>
<dbReference type="RefSeq" id="WP_099439295.1">
    <property type="nucleotide sequence ID" value="NZ_CP024091.1"/>
</dbReference>
<dbReference type="CDD" id="cd00603">
    <property type="entry name" value="IPT_PCSR"/>
    <property type="match status" value="1"/>
</dbReference>
<dbReference type="SUPFAM" id="SSF101898">
    <property type="entry name" value="NHL repeat"/>
    <property type="match status" value="1"/>
</dbReference>
<dbReference type="Gene3D" id="2.40.10.500">
    <property type="match status" value="1"/>
</dbReference>
<evidence type="ECO:0000256" key="1">
    <source>
        <dbReference type="ARBA" id="ARBA00022737"/>
    </source>
</evidence>
<name>A0A2D1U6Y4_9SPHI</name>
<dbReference type="Gene3D" id="2.120.10.30">
    <property type="entry name" value="TolB, C-terminal domain"/>
    <property type="match status" value="1"/>
</dbReference>
<dbReference type="OrthoDB" id="791543at2"/>
<dbReference type="InterPro" id="IPR014756">
    <property type="entry name" value="Ig_E-set"/>
</dbReference>
<keyword evidence="3" id="KW-0732">Signal</keyword>
<dbReference type="EMBL" id="CP024091">
    <property type="protein sequence ID" value="ATP57371.1"/>
    <property type="molecule type" value="Genomic_DNA"/>
</dbReference>
<feature type="repeat" description="NHL" evidence="2">
    <location>
        <begin position="153"/>
        <end position="179"/>
    </location>
</feature>
<evidence type="ECO:0000256" key="2">
    <source>
        <dbReference type="PROSITE-ProRule" id="PRU00504"/>
    </source>
</evidence>
<dbReference type="InterPro" id="IPR011042">
    <property type="entry name" value="6-blade_b-propeller_TolB-like"/>
</dbReference>
<sequence length="435" mass="45338">MKRYINACLFIAAFLMVMIAGCKKDEGFTHDDSSPITIDKILPEKGSGGTQILINGSNFATDIAKIKVTLNGKTLKVIGVNGKQLMVVVPKKAGSGAIVVAIGDKTATSATAFTYEYTRTVTTLAGSGVAGFANGKGTDAMFNFSGESWYRASGIVVDDNLNVYVTDVGNHCIRKIDKDGNVTTFAGNPNSSGYADGKGTAAKFSIPYGLTIDPEGNLYAVDPGNWDIRKITPDGTATILAWANQEPWSVTFDKKSGNVFYTSCNSPGNVYQVTAAGVTSQIITGLNYPSALAFDNAGNLFITVHGDQIIKKYLPSNWSGVTVAGSGSVGYEDGAATSAKFAYPWGMTIDAANNLYIAGNGSGGGSTSNPDQSIRYVDGMNYAVSTFAGSGSAGNVNAVGKAASFSAPSGVAVDKNGTVYVLDKNNNSIRKIVSE</sequence>
<proteinExistence type="predicted"/>
<evidence type="ECO:0000313" key="6">
    <source>
        <dbReference type="Proteomes" id="UP000223749"/>
    </source>
</evidence>
<evidence type="ECO:0000259" key="4">
    <source>
        <dbReference type="SMART" id="SM00429"/>
    </source>
</evidence>
<dbReference type="InterPro" id="IPR002909">
    <property type="entry name" value="IPT_dom"/>
</dbReference>
<dbReference type="PANTHER" id="PTHR13833:SF71">
    <property type="entry name" value="NHL DOMAIN-CONTAINING PROTEIN"/>
    <property type="match status" value="1"/>
</dbReference>
<dbReference type="InterPro" id="IPR001258">
    <property type="entry name" value="NHL_repeat"/>
</dbReference>
<dbReference type="Proteomes" id="UP000223749">
    <property type="component" value="Chromosome"/>
</dbReference>
<dbReference type="KEGG" id="pgs:CPT03_13255"/>
<gene>
    <name evidence="5" type="ORF">CPT03_13255</name>
</gene>
<dbReference type="Pfam" id="PF01436">
    <property type="entry name" value="NHL"/>
    <property type="match status" value="2"/>
</dbReference>
<dbReference type="Gene3D" id="2.60.40.10">
    <property type="entry name" value="Immunoglobulins"/>
    <property type="match status" value="1"/>
</dbReference>
<dbReference type="Pfam" id="PF01833">
    <property type="entry name" value="TIG"/>
    <property type="match status" value="1"/>
</dbReference>
<dbReference type="SUPFAM" id="SSF81296">
    <property type="entry name" value="E set domains"/>
    <property type="match status" value="1"/>
</dbReference>
<dbReference type="PANTHER" id="PTHR13833">
    <property type="match status" value="1"/>
</dbReference>
<accession>A0A2D1U6Y4</accession>
<feature type="domain" description="IPT/TIG" evidence="4">
    <location>
        <begin position="35"/>
        <end position="116"/>
    </location>
</feature>
<feature type="chain" id="PRO_5013917871" description="IPT/TIG domain-containing protein" evidence="3">
    <location>
        <begin position="20"/>
        <end position="435"/>
    </location>
</feature>